<sequence>MDMDKEPIIEPIDLSTGIEFTCATIAAAVFAVIIVSVLLILRSRRKQKNTFLIVGLSDSGKTLIFSTWVGLTM</sequence>
<accession>A0A914QP19</accession>
<keyword evidence="2" id="KW-1185">Reference proteome</keyword>
<feature type="transmembrane region" description="Helical" evidence="1">
    <location>
        <begin position="20"/>
        <end position="41"/>
    </location>
</feature>
<reference evidence="3" key="1">
    <citation type="submission" date="2022-11" db="UniProtKB">
        <authorList>
            <consortium name="WormBaseParasite"/>
        </authorList>
    </citation>
    <scope>IDENTIFICATION</scope>
</reference>
<evidence type="ECO:0000313" key="2">
    <source>
        <dbReference type="Proteomes" id="UP000887578"/>
    </source>
</evidence>
<dbReference type="Gene3D" id="3.40.50.300">
    <property type="entry name" value="P-loop containing nucleotide triphosphate hydrolases"/>
    <property type="match status" value="1"/>
</dbReference>
<keyword evidence="1" id="KW-0472">Membrane</keyword>
<evidence type="ECO:0000313" key="3">
    <source>
        <dbReference type="WBParaSite" id="PDA_v2.g5437.t1"/>
    </source>
</evidence>
<keyword evidence="1" id="KW-0812">Transmembrane</keyword>
<dbReference type="Proteomes" id="UP000887578">
    <property type="component" value="Unplaced"/>
</dbReference>
<evidence type="ECO:0000256" key="1">
    <source>
        <dbReference type="SAM" id="Phobius"/>
    </source>
</evidence>
<dbReference type="AlphaFoldDB" id="A0A914QP19"/>
<protein>
    <submittedName>
        <fullName evidence="3">Signal recognition particle receptor subunit beta</fullName>
    </submittedName>
</protein>
<organism evidence="2 3">
    <name type="scientific">Panagrolaimus davidi</name>
    <dbReference type="NCBI Taxonomy" id="227884"/>
    <lineage>
        <taxon>Eukaryota</taxon>
        <taxon>Metazoa</taxon>
        <taxon>Ecdysozoa</taxon>
        <taxon>Nematoda</taxon>
        <taxon>Chromadorea</taxon>
        <taxon>Rhabditida</taxon>
        <taxon>Tylenchina</taxon>
        <taxon>Panagrolaimomorpha</taxon>
        <taxon>Panagrolaimoidea</taxon>
        <taxon>Panagrolaimidae</taxon>
        <taxon>Panagrolaimus</taxon>
    </lineage>
</organism>
<dbReference type="WBParaSite" id="PDA_v2.g5437.t1">
    <property type="protein sequence ID" value="PDA_v2.g5437.t1"/>
    <property type="gene ID" value="PDA_v2.g5437"/>
</dbReference>
<name>A0A914QP19_9BILA</name>
<dbReference type="InterPro" id="IPR027417">
    <property type="entry name" value="P-loop_NTPase"/>
</dbReference>
<keyword evidence="1" id="KW-1133">Transmembrane helix</keyword>
<proteinExistence type="predicted"/>